<dbReference type="Pfam" id="PF00096">
    <property type="entry name" value="zf-C2H2"/>
    <property type="match status" value="2"/>
</dbReference>
<dbReference type="AlphaFoldDB" id="A0A068RMI8"/>
<dbReference type="InterPro" id="IPR050331">
    <property type="entry name" value="Zinc_finger"/>
</dbReference>
<keyword evidence="11" id="KW-1185">Reference proteome</keyword>
<gene>
    <name evidence="10" type="ORF">LCOR_02999.1</name>
</gene>
<feature type="compositionally biased region" description="Acidic residues" evidence="8">
    <location>
        <begin position="180"/>
        <end position="189"/>
    </location>
</feature>
<dbReference type="GO" id="GO:0005634">
    <property type="term" value="C:nucleus"/>
    <property type="evidence" value="ECO:0007669"/>
    <property type="project" value="UniProtKB-SubCell"/>
</dbReference>
<dbReference type="VEuPathDB" id="FungiDB:LCOR_02999.1"/>
<comment type="subcellular location">
    <subcellularLocation>
        <location evidence="1">Nucleus</location>
    </subcellularLocation>
</comment>
<evidence type="ECO:0000256" key="1">
    <source>
        <dbReference type="ARBA" id="ARBA00004123"/>
    </source>
</evidence>
<sequence length="306" mass="33983">MDKPKLPSIESMLQGATAAAHTRVDDCVPYAEHQQPVGMTMSGGGHRRHASLSDNMLFTSTTTSHHPRLEMSVATHGMQKLTITQPAAPIEPRLDEPPLLLTPPPRHHQQQRSTSSSSRNTHMRSFSDFSHPYPDVPFIPPSSSSSHSNHSHRRAISTNSLDFILQRGPPPFSSSMAEDEHPDEEDEEGLANNSSDDDHPGSMATMMMTTPTTLTTSSSGGSTKYHCPYCDKGFSRPSSLRIHTYSHTGEKPFVCTEPGCSRKFSVQSNMRRHLRVHAKRAVWPDQHHHRFSLASSTMTNQQHQHG</sequence>
<feature type="domain" description="C2H2-type" evidence="9">
    <location>
        <begin position="225"/>
        <end position="252"/>
    </location>
</feature>
<protein>
    <recommendedName>
        <fullName evidence="9">C2H2-type domain-containing protein</fullName>
    </recommendedName>
</protein>
<keyword evidence="5" id="KW-0862">Zinc</keyword>
<evidence type="ECO:0000256" key="7">
    <source>
        <dbReference type="PROSITE-ProRule" id="PRU00042"/>
    </source>
</evidence>
<dbReference type="PROSITE" id="PS00028">
    <property type="entry name" value="ZINC_FINGER_C2H2_1"/>
    <property type="match status" value="2"/>
</dbReference>
<dbReference type="Gene3D" id="3.30.160.60">
    <property type="entry name" value="Classic Zinc Finger"/>
    <property type="match status" value="2"/>
</dbReference>
<name>A0A068RMI8_9FUNG</name>
<dbReference type="EMBL" id="CBTN010000009">
    <property type="protein sequence ID" value="CDH51388.1"/>
    <property type="molecule type" value="Genomic_DNA"/>
</dbReference>
<evidence type="ECO:0000256" key="8">
    <source>
        <dbReference type="SAM" id="MobiDB-lite"/>
    </source>
</evidence>
<dbReference type="SUPFAM" id="SSF57667">
    <property type="entry name" value="beta-beta-alpha zinc fingers"/>
    <property type="match status" value="1"/>
</dbReference>
<dbReference type="InterPro" id="IPR036236">
    <property type="entry name" value="Znf_C2H2_sf"/>
</dbReference>
<feature type="domain" description="C2H2-type" evidence="9">
    <location>
        <begin position="253"/>
        <end position="282"/>
    </location>
</feature>
<dbReference type="FunFam" id="3.30.160.60:FF:000065">
    <property type="entry name" value="B-cell CLL/lymphoma 6, member B"/>
    <property type="match status" value="1"/>
</dbReference>
<dbReference type="PANTHER" id="PTHR16515">
    <property type="entry name" value="PR DOMAIN ZINC FINGER PROTEIN"/>
    <property type="match status" value="1"/>
</dbReference>
<feature type="compositionally biased region" description="Low complexity" evidence="8">
    <location>
        <begin position="111"/>
        <end position="127"/>
    </location>
</feature>
<evidence type="ECO:0000256" key="5">
    <source>
        <dbReference type="ARBA" id="ARBA00022833"/>
    </source>
</evidence>
<dbReference type="PANTHER" id="PTHR16515:SF49">
    <property type="entry name" value="GASTRULA ZINC FINGER PROTEIN XLCGF49.1-LIKE-RELATED"/>
    <property type="match status" value="1"/>
</dbReference>
<evidence type="ECO:0000313" key="11">
    <source>
        <dbReference type="Proteomes" id="UP000027586"/>
    </source>
</evidence>
<keyword evidence="4 7" id="KW-0863">Zinc-finger</keyword>
<keyword evidence="2" id="KW-0479">Metal-binding</keyword>
<dbReference type="STRING" id="1263082.A0A068RMI8"/>
<dbReference type="SMART" id="SM00355">
    <property type="entry name" value="ZnF_C2H2"/>
    <property type="match status" value="2"/>
</dbReference>
<reference evidence="10" key="1">
    <citation type="submission" date="2013-08" db="EMBL/GenBank/DDBJ databases">
        <title>Gene expansion shapes genome architecture in the human pathogen Lichtheimia corymbifera: an evolutionary genomics analysis in the ancient terrestrial Mucorales (Mucoromycotina).</title>
        <authorList>
            <person name="Schwartze V.U."/>
            <person name="Winter S."/>
            <person name="Shelest E."/>
            <person name="Marcet-Houben M."/>
            <person name="Horn F."/>
            <person name="Wehner S."/>
            <person name="Hoffmann K."/>
            <person name="Riege K."/>
            <person name="Sammeth M."/>
            <person name="Nowrousian M."/>
            <person name="Valiante V."/>
            <person name="Linde J."/>
            <person name="Jacobsen I.D."/>
            <person name="Marz M."/>
            <person name="Brakhage A.A."/>
            <person name="Gabaldon T."/>
            <person name="Bocker S."/>
            <person name="Voigt K."/>
        </authorList>
    </citation>
    <scope>NUCLEOTIDE SEQUENCE [LARGE SCALE GENOMIC DNA]</scope>
    <source>
        <strain evidence="10">FSU 9682</strain>
    </source>
</reference>
<evidence type="ECO:0000259" key="9">
    <source>
        <dbReference type="PROSITE" id="PS50157"/>
    </source>
</evidence>
<feature type="region of interest" description="Disordered" evidence="8">
    <location>
        <begin position="87"/>
        <end position="206"/>
    </location>
</feature>
<dbReference type="GO" id="GO:0010468">
    <property type="term" value="P:regulation of gene expression"/>
    <property type="evidence" value="ECO:0007669"/>
    <property type="project" value="TreeGrafter"/>
</dbReference>
<dbReference type="InterPro" id="IPR013087">
    <property type="entry name" value="Znf_C2H2_type"/>
</dbReference>
<keyword evidence="3" id="KW-0677">Repeat</keyword>
<organism evidence="10 11">
    <name type="scientific">Lichtheimia corymbifera JMRC:FSU:9682</name>
    <dbReference type="NCBI Taxonomy" id="1263082"/>
    <lineage>
        <taxon>Eukaryota</taxon>
        <taxon>Fungi</taxon>
        <taxon>Fungi incertae sedis</taxon>
        <taxon>Mucoromycota</taxon>
        <taxon>Mucoromycotina</taxon>
        <taxon>Mucoromycetes</taxon>
        <taxon>Mucorales</taxon>
        <taxon>Lichtheimiaceae</taxon>
        <taxon>Lichtheimia</taxon>
    </lineage>
</organism>
<comment type="caution">
    <text evidence="10">The sequence shown here is derived from an EMBL/GenBank/DDBJ whole genome shotgun (WGS) entry which is preliminary data.</text>
</comment>
<dbReference type="FunFam" id="3.30.160.60:FF:001102">
    <property type="entry name" value="Transcription factor IIIA"/>
    <property type="match status" value="1"/>
</dbReference>
<accession>A0A068RMI8</accession>
<dbReference type="OrthoDB" id="6077919at2759"/>
<dbReference type="Proteomes" id="UP000027586">
    <property type="component" value="Unassembled WGS sequence"/>
</dbReference>
<dbReference type="PROSITE" id="PS50157">
    <property type="entry name" value="ZINC_FINGER_C2H2_2"/>
    <property type="match status" value="2"/>
</dbReference>
<proteinExistence type="predicted"/>
<evidence type="ECO:0000256" key="4">
    <source>
        <dbReference type="ARBA" id="ARBA00022771"/>
    </source>
</evidence>
<dbReference type="GO" id="GO:0008270">
    <property type="term" value="F:zinc ion binding"/>
    <property type="evidence" value="ECO:0007669"/>
    <property type="project" value="UniProtKB-KW"/>
</dbReference>
<evidence type="ECO:0000256" key="2">
    <source>
        <dbReference type="ARBA" id="ARBA00022723"/>
    </source>
</evidence>
<evidence type="ECO:0000313" key="10">
    <source>
        <dbReference type="EMBL" id="CDH51388.1"/>
    </source>
</evidence>
<evidence type="ECO:0000256" key="6">
    <source>
        <dbReference type="ARBA" id="ARBA00023242"/>
    </source>
</evidence>
<evidence type="ECO:0000256" key="3">
    <source>
        <dbReference type="ARBA" id="ARBA00022737"/>
    </source>
</evidence>
<keyword evidence="6" id="KW-0539">Nucleus</keyword>